<gene>
    <name evidence="3" type="ORF">CKO28_06865</name>
</gene>
<feature type="compositionally biased region" description="Low complexity" evidence="1">
    <location>
        <begin position="304"/>
        <end position="320"/>
    </location>
</feature>
<proteinExistence type="predicted"/>
<evidence type="ECO:0000259" key="2">
    <source>
        <dbReference type="Pfam" id="PF22888"/>
    </source>
</evidence>
<evidence type="ECO:0000313" key="4">
    <source>
        <dbReference type="Proteomes" id="UP001296873"/>
    </source>
</evidence>
<evidence type="ECO:0000256" key="1">
    <source>
        <dbReference type="SAM" id="MobiDB-lite"/>
    </source>
</evidence>
<organism evidence="3 4">
    <name type="scientific">Rhodovibrio sodomensis</name>
    <dbReference type="NCBI Taxonomy" id="1088"/>
    <lineage>
        <taxon>Bacteria</taxon>
        <taxon>Pseudomonadati</taxon>
        <taxon>Pseudomonadota</taxon>
        <taxon>Alphaproteobacteria</taxon>
        <taxon>Rhodospirillales</taxon>
        <taxon>Rhodovibrionaceae</taxon>
        <taxon>Rhodovibrio</taxon>
    </lineage>
</organism>
<dbReference type="Pfam" id="PF22888">
    <property type="entry name" value="FIMAH"/>
    <property type="match status" value="1"/>
</dbReference>
<evidence type="ECO:0000313" key="3">
    <source>
        <dbReference type="EMBL" id="MBK1667753.1"/>
    </source>
</evidence>
<feature type="compositionally biased region" description="Low complexity" evidence="1">
    <location>
        <begin position="280"/>
        <end position="295"/>
    </location>
</feature>
<reference evidence="3 4" key="1">
    <citation type="journal article" date="2020" name="Microorganisms">
        <title>Osmotic Adaptation and Compatible Solute Biosynthesis of Phototrophic Bacteria as Revealed from Genome Analyses.</title>
        <authorList>
            <person name="Imhoff J.F."/>
            <person name="Rahn T."/>
            <person name="Kunzel S."/>
            <person name="Keller A."/>
            <person name="Neulinger S.C."/>
        </authorList>
    </citation>
    <scope>NUCLEOTIDE SEQUENCE [LARGE SCALE GENOMIC DNA]</scope>
    <source>
        <strain evidence="3 4">DSM 9895</strain>
    </source>
</reference>
<dbReference type="EMBL" id="NRRL01000011">
    <property type="protein sequence ID" value="MBK1667753.1"/>
    <property type="molecule type" value="Genomic_DNA"/>
</dbReference>
<keyword evidence="4" id="KW-1185">Reference proteome</keyword>
<feature type="region of interest" description="Disordered" evidence="1">
    <location>
        <begin position="230"/>
        <end position="338"/>
    </location>
</feature>
<name>A0ABS1DBB8_9PROT</name>
<comment type="caution">
    <text evidence="3">The sequence shown here is derived from an EMBL/GenBank/DDBJ whole genome shotgun (WGS) entry which is preliminary data.</text>
</comment>
<feature type="compositionally biased region" description="Low complexity" evidence="1">
    <location>
        <begin position="257"/>
        <end position="272"/>
    </location>
</feature>
<sequence>MTVEKQDNTAHVWFLNGTDSFAIEIYANGATEPSMSDINPLEVGPLFEVDDSDNRLFGTYRFEVREKDDSSGPVLAEASVELVAGTSYAANFHAGDGGGYQLSVYENDFAPSAATRLELRHAGAAPRIDWRIQPKDGAATSDSTAVRAGALKRGQWQQCTEMPGDSYLLEAVVDGVVVAFLPDLQLEPEKKLVATFVGTPQPATMQSNELRSYWLTQDFSVATGPAGKVTVTPAKPPLNAAGKTAKAAVRTPPEQLAAAKAADSRADPAAGAVDPATGLATASATEPAAAEASPAVCPLPDQPAPGGSAASSGGVTAEAGPPDDAEPGDGPSIVTVEASPAMRDIRVCDPKGRLSDIVIERIEPATKGIRIAKGSVRGAPAAGEPAVVTLAISGELAPGTYRVQLKGRKRHGRRGVAHTVPVTVLPVTVQRLSRRVAGLRATGGLSTAAAERLTALLSEGGAHLSGGDLAEGQAAIDRFLAQIENDRDGAMTPEARAALTRETRALKASLNGA</sequence>
<protein>
    <recommendedName>
        <fullName evidence="2">FIMAH domain-containing protein</fullName>
    </recommendedName>
</protein>
<dbReference type="InterPro" id="IPR054470">
    <property type="entry name" value="FIMAH_dom"/>
</dbReference>
<dbReference type="Proteomes" id="UP001296873">
    <property type="component" value="Unassembled WGS sequence"/>
</dbReference>
<feature type="domain" description="FIMAH" evidence="2">
    <location>
        <begin position="432"/>
        <end position="507"/>
    </location>
</feature>
<dbReference type="RefSeq" id="WP_200339914.1">
    <property type="nucleotide sequence ID" value="NZ_NRRL01000011.1"/>
</dbReference>
<accession>A0ABS1DBB8</accession>